<dbReference type="Proteomes" id="UP000019024">
    <property type="component" value="Plasmid unnamed"/>
</dbReference>
<name>W0JW75_9EURY</name>
<dbReference type="HOGENOM" id="CLU_2783921_0_0_2"/>
<dbReference type="EMBL" id="CP007056">
    <property type="protein sequence ID" value="AHG01582.1"/>
    <property type="molecule type" value="Genomic_DNA"/>
</dbReference>
<evidence type="ECO:0000313" key="1">
    <source>
        <dbReference type="EMBL" id="AHG01582.1"/>
    </source>
</evidence>
<sequence>MLPLEVEIDTPHLLGYCCIDQIEQYSVPSTVERKPVPTRLLDNLVLGFMSGTVTGLEAGISHQIDYRR</sequence>
<accession>W0JW75</accession>
<dbReference type="AlphaFoldDB" id="W0JW75"/>
<gene>
    <name evidence="1" type="ORF">HALLA_04075</name>
</gene>
<organism evidence="1 2">
    <name type="scientific">Halostagnicola larsenii XH-48</name>
    <dbReference type="NCBI Taxonomy" id="797299"/>
    <lineage>
        <taxon>Archaea</taxon>
        <taxon>Methanobacteriati</taxon>
        <taxon>Methanobacteriota</taxon>
        <taxon>Stenosarchaea group</taxon>
        <taxon>Halobacteria</taxon>
        <taxon>Halobacteriales</taxon>
        <taxon>Natrialbaceae</taxon>
        <taxon>Halostagnicola</taxon>
    </lineage>
</organism>
<dbReference type="KEGG" id="hlr:HALLA_04075"/>
<reference evidence="1 2" key="1">
    <citation type="submission" date="2014-01" db="EMBL/GenBank/DDBJ databases">
        <authorList>
            <consortium name="DOE Joint Genome Institute"/>
            <person name="Anderson I."/>
            <person name="Huntemann M."/>
            <person name="Han J."/>
            <person name="Chen A."/>
            <person name="Kyrpides N."/>
            <person name="Mavromatis K."/>
            <person name="Markowitz V."/>
            <person name="Palaniappan K."/>
            <person name="Ivanova N."/>
            <person name="Schaumberg A."/>
            <person name="Pati A."/>
            <person name="Liolios K."/>
            <person name="Nordberg H.P."/>
            <person name="Cantor M.N."/>
            <person name="Hua S.X."/>
            <person name="Woyke T."/>
        </authorList>
    </citation>
    <scope>NUCLEOTIDE SEQUENCE [LARGE SCALE GENOMIC DNA]</scope>
    <source>
        <strain evidence="1 2">XH-48</strain>
        <plasmid evidence="2">1</plasmid>
    </source>
</reference>
<geneLocation type="plasmid" evidence="1">
    <name>unnamed</name>
</geneLocation>
<keyword evidence="2" id="KW-1185">Reference proteome</keyword>
<proteinExistence type="predicted"/>
<keyword evidence="1" id="KW-0614">Plasmid</keyword>
<evidence type="ECO:0000313" key="2">
    <source>
        <dbReference type="Proteomes" id="UP000019024"/>
    </source>
</evidence>
<protein>
    <submittedName>
        <fullName evidence="1">Uncharacterized protein</fullName>
    </submittedName>
</protein>